<organism evidence="5 6">
    <name type="scientific">Agreia bicolorata</name>
    <dbReference type="NCBI Taxonomy" id="110935"/>
    <lineage>
        <taxon>Bacteria</taxon>
        <taxon>Bacillati</taxon>
        <taxon>Actinomycetota</taxon>
        <taxon>Actinomycetes</taxon>
        <taxon>Micrococcales</taxon>
        <taxon>Microbacteriaceae</taxon>
        <taxon>Agreia</taxon>
    </lineage>
</organism>
<dbReference type="SUPFAM" id="SSF48008">
    <property type="entry name" value="GntR ligand-binding domain-like"/>
    <property type="match status" value="1"/>
</dbReference>
<proteinExistence type="predicted"/>
<keyword evidence="6" id="KW-1185">Reference proteome</keyword>
<keyword evidence="3" id="KW-0804">Transcription</keyword>
<dbReference type="PANTHER" id="PTHR43537">
    <property type="entry name" value="TRANSCRIPTIONAL REGULATOR, GNTR FAMILY"/>
    <property type="match status" value="1"/>
</dbReference>
<comment type="caution">
    <text evidence="5">The sequence shown here is derived from an EMBL/GenBank/DDBJ whole genome shotgun (WGS) entry which is preliminary data.</text>
</comment>
<keyword evidence="2" id="KW-0238">DNA-binding</keyword>
<dbReference type="SUPFAM" id="SSF46785">
    <property type="entry name" value="Winged helix' DNA-binding domain"/>
    <property type="match status" value="1"/>
</dbReference>
<accession>A0ABR5CHH1</accession>
<feature type="domain" description="HTH gntR-type" evidence="4">
    <location>
        <begin position="12"/>
        <end position="79"/>
    </location>
</feature>
<dbReference type="Pfam" id="PF00392">
    <property type="entry name" value="GntR"/>
    <property type="match status" value="1"/>
</dbReference>
<dbReference type="PANTHER" id="PTHR43537:SF24">
    <property type="entry name" value="GLUCONATE OPERON TRANSCRIPTIONAL REPRESSOR"/>
    <property type="match status" value="1"/>
</dbReference>
<dbReference type="InterPro" id="IPR036390">
    <property type="entry name" value="WH_DNA-bd_sf"/>
</dbReference>
<evidence type="ECO:0000256" key="3">
    <source>
        <dbReference type="ARBA" id="ARBA00023163"/>
    </source>
</evidence>
<dbReference type="Gene3D" id="1.10.10.10">
    <property type="entry name" value="Winged helix-like DNA-binding domain superfamily/Winged helix DNA-binding domain"/>
    <property type="match status" value="1"/>
</dbReference>
<protein>
    <submittedName>
        <fullName evidence="5">Transcriptional regulator</fullName>
    </submittedName>
</protein>
<dbReference type="SMART" id="SM00345">
    <property type="entry name" value="HTH_GNTR"/>
    <property type="match status" value="1"/>
</dbReference>
<sequence length="223" mass="23535">MSPRRRDSTPGPTAAAALAESLRERILEGDPAPGTALREEELAQAHDLSRHTVRAALAMLGAERLVEVVPYRGARVATLDDAALIALQQLRAALETEAVRLLGDTHPSGWPIEVRAPIDAAIDALASAEGSADWSATTRAHAGVHRAIVAAADSPRIAEAHAHLEAEILLLLAQVRPDYPSGGLTAEHRSYVDALGREGGAAVREHLAHSTALIRAARAKNTN</sequence>
<dbReference type="EMBL" id="JYFC01000002">
    <property type="protein sequence ID" value="KJC65068.1"/>
    <property type="molecule type" value="Genomic_DNA"/>
</dbReference>
<evidence type="ECO:0000259" key="4">
    <source>
        <dbReference type="PROSITE" id="PS50949"/>
    </source>
</evidence>
<dbReference type="Pfam" id="PF07729">
    <property type="entry name" value="FCD"/>
    <property type="match status" value="1"/>
</dbReference>
<dbReference type="Proteomes" id="UP000032503">
    <property type="component" value="Unassembled WGS sequence"/>
</dbReference>
<evidence type="ECO:0000313" key="5">
    <source>
        <dbReference type="EMBL" id="KJC65068.1"/>
    </source>
</evidence>
<dbReference type="CDD" id="cd07377">
    <property type="entry name" value="WHTH_GntR"/>
    <property type="match status" value="1"/>
</dbReference>
<dbReference type="RefSeq" id="WP_044439917.1">
    <property type="nucleotide sequence ID" value="NZ_JYFC01000002.1"/>
</dbReference>
<dbReference type="InterPro" id="IPR008920">
    <property type="entry name" value="TF_FadR/GntR_C"/>
</dbReference>
<evidence type="ECO:0000313" key="6">
    <source>
        <dbReference type="Proteomes" id="UP000032503"/>
    </source>
</evidence>
<evidence type="ECO:0000256" key="1">
    <source>
        <dbReference type="ARBA" id="ARBA00023015"/>
    </source>
</evidence>
<dbReference type="InterPro" id="IPR000524">
    <property type="entry name" value="Tscrpt_reg_HTH_GntR"/>
</dbReference>
<keyword evidence="1" id="KW-0805">Transcription regulation</keyword>
<name>A0ABR5CHH1_9MICO</name>
<reference evidence="5 6" key="1">
    <citation type="journal article" date="2001" name="Int. J. Syst. Evol. Microbiol.">
        <title>Agreia bicolorata gen. nov., sp. nov., to accommodate actinobacteria isolated from narrow reed grass infected by the nematode Heteroanguina graminophila.</title>
        <authorList>
            <person name="Evtushenko L.I."/>
            <person name="Dorofeeva L.V."/>
            <person name="Dobrovolskaya T.G."/>
            <person name="Streshinskaya G.M."/>
            <person name="Subbotin S.A."/>
            <person name="Tiedje J.M."/>
        </authorList>
    </citation>
    <scope>NUCLEOTIDE SEQUENCE [LARGE SCALE GENOMIC DNA]</scope>
    <source>
        <strain evidence="5 6">VKM Ac-1804</strain>
    </source>
</reference>
<dbReference type="InterPro" id="IPR011711">
    <property type="entry name" value="GntR_C"/>
</dbReference>
<dbReference type="InterPro" id="IPR036388">
    <property type="entry name" value="WH-like_DNA-bd_sf"/>
</dbReference>
<dbReference type="Gene3D" id="1.20.120.530">
    <property type="entry name" value="GntR ligand-binding domain-like"/>
    <property type="match status" value="1"/>
</dbReference>
<dbReference type="PROSITE" id="PS50949">
    <property type="entry name" value="HTH_GNTR"/>
    <property type="match status" value="1"/>
</dbReference>
<evidence type="ECO:0000256" key="2">
    <source>
        <dbReference type="ARBA" id="ARBA00023125"/>
    </source>
</evidence>
<gene>
    <name evidence="5" type="ORF">TZ00_05775</name>
</gene>